<feature type="binding site" evidence="7">
    <location>
        <position position="147"/>
    </location>
    <ligand>
        <name>Zn(2+)</name>
        <dbReference type="ChEBI" id="CHEBI:29105"/>
    </ligand>
</feature>
<feature type="short sequence motif" description="'KMSKS' region" evidence="7">
    <location>
        <begin position="298"/>
        <end position="302"/>
    </location>
</feature>
<proteinExistence type="inferred from homology"/>
<comment type="caution">
    <text evidence="10">The sequence shown here is derived from an EMBL/GenBank/DDBJ whole genome shotgun (WGS) entry which is preliminary data.</text>
</comment>
<dbReference type="GO" id="GO:0005524">
    <property type="term" value="F:ATP binding"/>
    <property type="evidence" value="ECO:0007669"/>
    <property type="project" value="UniProtKB-UniRule"/>
</dbReference>
<dbReference type="Gene3D" id="3.40.50.620">
    <property type="entry name" value="HUPs"/>
    <property type="match status" value="1"/>
</dbReference>
<dbReference type="PRINTS" id="PR01041">
    <property type="entry name" value="TRNASYNTHMET"/>
</dbReference>
<comment type="similarity">
    <text evidence="7">Belongs to the class-I aminoacyl-tRNA synthetase family. MetG type 2A subfamily.</text>
</comment>
<comment type="subcellular location">
    <subcellularLocation>
        <location evidence="7">Cytoplasm</location>
    </subcellularLocation>
</comment>
<comment type="catalytic activity">
    <reaction evidence="7">
        <text>tRNA(Met) + L-methionine + ATP = L-methionyl-tRNA(Met) + AMP + diphosphate</text>
        <dbReference type="Rhea" id="RHEA:13481"/>
        <dbReference type="Rhea" id="RHEA-COMP:9667"/>
        <dbReference type="Rhea" id="RHEA-COMP:9698"/>
        <dbReference type="ChEBI" id="CHEBI:30616"/>
        <dbReference type="ChEBI" id="CHEBI:33019"/>
        <dbReference type="ChEBI" id="CHEBI:57844"/>
        <dbReference type="ChEBI" id="CHEBI:78442"/>
        <dbReference type="ChEBI" id="CHEBI:78530"/>
        <dbReference type="ChEBI" id="CHEBI:456215"/>
        <dbReference type="EC" id="6.1.1.10"/>
    </reaction>
</comment>
<dbReference type="NCBIfam" id="TIGR00398">
    <property type="entry name" value="metG"/>
    <property type="match status" value="1"/>
</dbReference>
<comment type="caution">
    <text evidence="7">Lacks conserved residue(s) required for the propagation of feature annotation.</text>
</comment>
<dbReference type="AlphaFoldDB" id="A0A2J0KUE8"/>
<dbReference type="InterPro" id="IPR009080">
    <property type="entry name" value="tRNAsynth_Ia_anticodon-bd"/>
</dbReference>
<evidence type="ECO:0000259" key="8">
    <source>
        <dbReference type="Pfam" id="PF09334"/>
    </source>
</evidence>
<dbReference type="EMBL" id="PEWV01000018">
    <property type="protein sequence ID" value="PIU42121.1"/>
    <property type="molecule type" value="Genomic_DNA"/>
</dbReference>
<dbReference type="CDD" id="cd00814">
    <property type="entry name" value="MetRS_core"/>
    <property type="match status" value="1"/>
</dbReference>
<dbReference type="InterPro" id="IPR023457">
    <property type="entry name" value="Met-tRNA_synth_2"/>
</dbReference>
<dbReference type="InterPro" id="IPR015413">
    <property type="entry name" value="Methionyl/Leucyl_tRNA_Synth"/>
</dbReference>
<dbReference type="FunFam" id="1.10.730.10:FF:000026">
    <property type="entry name" value="Methionine--tRNA ligase"/>
    <property type="match status" value="1"/>
</dbReference>
<feature type="binding site" evidence="7">
    <location>
        <position position="130"/>
    </location>
    <ligand>
        <name>Zn(2+)</name>
        <dbReference type="ChEBI" id="CHEBI:29105"/>
    </ligand>
</feature>
<evidence type="ECO:0000256" key="5">
    <source>
        <dbReference type="ARBA" id="ARBA00022917"/>
    </source>
</evidence>
<dbReference type="Pfam" id="PF09334">
    <property type="entry name" value="tRNA-synt_1g"/>
    <property type="match status" value="1"/>
</dbReference>
<comment type="subunit">
    <text evidence="7">Monomer.</text>
</comment>
<evidence type="ECO:0000256" key="2">
    <source>
        <dbReference type="ARBA" id="ARBA00022598"/>
    </source>
</evidence>
<keyword evidence="6 7" id="KW-0030">Aminoacyl-tRNA synthetase</keyword>
<evidence type="ECO:0000259" key="9">
    <source>
        <dbReference type="Pfam" id="PF19303"/>
    </source>
</evidence>
<dbReference type="Gene3D" id="1.10.730.10">
    <property type="entry name" value="Isoleucyl-tRNA Synthetase, Domain 1"/>
    <property type="match status" value="1"/>
</dbReference>
<dbReference type="GO" id="GO:0006431">
    <property type="term" value="P:methionyl-tRNA aminoacylation"/>
    <property type="evidence" value="ECO:0007669"/>
    <property type="project" value="UniProtKB-UniRule"/>
</dbReference>
<dbReference type="SUPFAM" id="SSF47323">
    <property type="entry name" value="Anticodon-binding domain of a subclass of class I aminoacyl-tRNA synthetases"/>
    <property type="match status" value="1"/>
</dbReference>
<evidence type="ECO:0000313" key="11">
    <source>
        <dbReference type="Proteomes" id="UP000230052"/>
    </source>
</evidence>
<gene>
    <name evidence="7" type="primary">metG</name>
    <name evidence="10" type="ORF">COS99_01850</name>
</gene>
<dbReference type="NCBIfam" id="NF008900">
    <property type="entry name" value="PRK12267.1"/>
    <property type="match status" value="1"/>
</dbReference>
<keyword evidence="3 7" id="KW-0547">Nucleotide-binding</keyword>
<keyword evidence="7" id="KW-0963">Cytoplasm</keyword>
<keyword evidence="2 7" id="KW-0436">Ligase</keyword>
<dbReference type="GO" id="GO:0046872">
    <property type="term" value="F:metal ion binding"/>
    <property type="evidence" value="ECO:0007669"/>
    <property type="project" value="UniProtKB-KW"/>
</dbReference>
<dbReference type="HAMAP" id="MF_01228">
    <property type="entry name" value="Met_tRNA_synth_type2"/>
    <property type="match status" value="1"/>
</dbReference>
<keyword evidence="5 7" id="KW-0648">Protein biosynthesis</keyword>
<sequence length="517" mass="59604">MEKKFYITTPLYYVNAAPHIGHSYTTIAADILARFYRLKGYEVYFLTGTDEHGEKIERAGKEKGMTGQEFADSIAPRFKDLWGKLSISYDDFIRTSEPRHTKAVQLFLKILHDKGDIYNGKYEGWYCTPCETFWSNSQVDSRICRDCGRPVEEIKEENYFFKLSKYQNWLIGYLKDNPGFIKPESRYNETLSFLESETLQDLCISRPKSRLNWGIPIPFSNDHVTYVWFDALVNYISAPGFGVDEKKFNKWWPADIHMMAKDILRQHTIYWPIMLHAAGIVPPKKVFAHGWWIMKGEKMSKSKGNVVNPLDLIAVYGVDAYRYFLMREVTFGLDGSFSEDGIIGRFNDDLANDLGNLVNRTLTMVEKYFGGIINKPKKYEKDNSEERLDNALLDQAKKLPRELDSRMSELNFSAALTEIWGVINAANKYIEDSAPWKVSKAGREERLKEIMYNIFEILRIVGITLSPFMPTTVKNIQQQMGLGTDISSYSFADASEWGKSKEGTKIKKGLPLFPRIK</sequence>
<dbReference type="PANTHER" id="PTHR43326:SF1">
    <property type="entry name" value="METHIONINE--TRNA LIGASE, MITOCHONDRIAL"/>
    <property type="match status" value="1"/>
</dbReference>
<feature type="binding site" evidence="7">
    <location>
        <position position="127"/>
    </location>
    <ligand>
        <name>Zn(2+)</name>
        <dbReference type="ChEBI" id="CHEBI:29105"/>
    </ligand>
</feature>
<dbReference type="GO" id="GO:0005737">
    <property type="term" value="C:cytoplasm"/>
    <property type="evidence" value="ECO:0007669"/>
    <property type="project" value="UniProtKB-SubCell"/>
</dbReference>
<comment type="cofactor">
    <cofactor evidence="7">
        <name>Zn(2+)</name>
        <dbReference type="ChEBI" id="CHEBI:29105"/>
    </cofactor>
    <text evidence="7">Binds 1 zinc ion per subunit.</text>
</comment>
<dbReference type="FunFam" id="2.170.220.10:FF:000002">
    <property type="entry name" value="Methionine--tRNA ligase"/>
    <property type="match status" value="1"/>
</dbReference>
<feature type="binding site" evidence="7">
    <location>
        <position position="144"/>
    </location>
    <ligand>
        <name>Zn(2+)</name>
        <dbReference type="ChEBI" id="CHEBI:29105"/>
    </ligand>
</feature>
<dbReference type="InterPro" id="IPR014758">
    <property type="entry name" value="Met-tRNA_synth"/>
</dbReference>
<dbReference type="GO" id="GO:0004825">
    <property type="term" value="F:methionine-tRNA ligase activity"/>
    <property type="evidence" value="ECO:0007669"/>
    <property type="project" value="UniProtKB-UniRule"/>
</dbReference>
<evidence type="ECO:0000313" key="10">
    <source>
        <dbReference type="EMBL" id="PIU42121.1"/>
    </source>
</evidence>
<accession>A0A2J0KUE8</accession>
<protein>
    <recommendedName>
        <fullName evidence="7">Methionine--tRNA ligase</fullName>
        <ecNumber evidence="7">6.1.1.10</ecNumber>
    </recommendedName>
    <alternativeName>
        <fullName evidence="7">Methionyl-tRNA synthetase</fullName>
        <shortName evidence="7">MetRS</shortName>
    </alternativeName>
</protein>
<feature type="domain" description="Methionyl-tRNA synthetase anticodon-binding" evidence="9">
    <location>
        <begin position="388"/>
        <end position="514"/>
    </location>
</feature>
<evidence type="ECO:0000256" key="3">
    <source>
        <dbReference type="ARBA" id="ARBA00022741"/>
    </source>
</evidence>
<keyword evidence="4 7" id="KW-0067">ATP-binding</keyword>
<dbReference type="EC" id="6.1.1.10" evidence="7"/>
<dbReference type="Proteomes" id="UP000230052">
    <property type="component" value="Unassembled WGS sequence"/>
</dbReference>
<evidence type="ECO:0000256" key="4">
    <source>
        <dbReference type="ARBA" id="ARBA00022840"/>
    </source>
</evidence>
<keyword evidence="7" id="KW-0479">Metal-binding</keyword>
<evidence type="ECO:0000256" key="6">
    <source>
        <dbReference type="ARBA" id="ARBA00023146"/>
    </source>
</evidence>
<dbReference type="Gene3D" id="2.170.220.10">
    <property type="match status" value="1"/>
</dbReference>
<name>A0A2J0KUE8_9BACT</name>
<dbReference type="InterPro" id="IPR014729">
    <property type="entry name" value="Rossmann-like_a/b/a_fold"/>
</dbReference>
<feature type="short sequence motif" description="'HIGH' region" evidence="7">
    <location>
        <begin position="12"/>
        <end position="22"/>
    </location>
</feature>
<evidence type="ECO:0000256" key="7">
    <source>
        <dbReference type="HAMAP-Rule" id="MF_01228"/>
    </source>
</evidence>
<comment type="function">
    <text evidence="1 7">Is required not only for elongation of protein synthesis but also for the initiation of all mRNA translation through initiator tRNA(fMet) aminoacylation.</text>
</comment>
<dbReference type="SUPFAM" id="SSF52374">
    <property type="entry name" value="Nucleotidylyl transferase"/>
    <property type="match status" value="1"/>
</dbReference>
<keyword evidence="7" id="KW-0862">Zinc</keyword>
<dbReference type="Pfam" id="PF19303">
    <property type="entry name" value="Anticodon_3"/>
    <property type="match status" value="1"/>
</dbReference>
<dbReference type="InterPro" id="IPR041872">
    <property type="entry name" value="Anticodon_Met"/>
</dbReference>
<evidence type="ECO:0000256" key="1">
    <source>
        <dbReference type="ARBA" id="ARBA00003314"/>
    </source>
</evidence>
<organism evidence="10 11">
    <name type="scientific">Candidatus Aquitaenariimonas noxiae</name>
    <dbReference type="NCBI Taxonomy" id="1974741"/>
    <lineage>
        <taxon>Bacteria</taxon>
        <taxon>Pseudomonadati</taxon>
        <taxon>Candidatus Omnitrophota</taxon>
        <taxon>Candidatus Aquitaenariimonas</taxon>
    </lineage>
</organism>
<reference evidence="10 11" key="1">
    <citation type="submission" date="2017-09" db="EMBL/GenBank/DDBJ databases">
        <title>Depth-based differentiation of microbial function through sediment-hosted aquifers and enrichment of novel symbionts in the deep terrestrial subsurface.</title>
        <authorList>
            <person name="Probst A.J."/>
            <person name="Ladd B."/>
            <person name="Jarett J.K."/>
            <person name="Geller-Mcgrath D.E."/>
            <person name="Sieber C.M."/>
            <person name="Emerson J.B."/>
            <person name="Anantharaman K."/>
            <person name="Thomas B.C."/>
            <person name="Malmstrom R."/>
            <person name="Stieglmeier M."/>
            <person name="Klingl A."/>
            <person name="Woyke T."/>
            <person name="Ryan C.M."/>
            <person name="Banfield J.F."/>
        </authorList>
    </citation>
    <scope>NUCLEOTIDE SEQUENCE [LARGE SCALE GENOMIC DNA]</scope>
    <source>
        <strain evidence="10">CG07_land_8_20_14_0_80_42_15</strain>
    </source>
</reference>
<dbReference type="PANTHER" id="PTHR43326">
    <property type="entry name" value="METHIONYL-TRNA SYNTHETASE"/>
    <property type="match status" value="1"/>
</dbReference>
<dbReference type="InterPro" id="IPR033911">
    <property type="entry name" value="MetRS_core"/>
</dbReference>
<dbReference type="CDD" id="cd07957">
    <property type="entry name" value="Anticodon_Ia_Met"/>
    <property type="match status" value="1"/>
</dbReference>
<feature type="domain" description="Methionyl/Leucyl tRNA synthetase" evidence="8">
    <location>
        <begin position="6"/>
        <end position="362"/>
    </location>
</feature>